<evidence type="ECO:0000313" key="13">
    <source>
        <dbReference type="EMBL" id="KUM56291.1"/>
    </source>
</evidence>
<reference evidence="13 14" key="1">
    <citation type="submission" date="2015-10" db="EMBL/GenBank/DDBJ databases">
        <title>Genome sequencing of Penicillium freii.</title>
        <authorList>
            <person name="Nguyen H.D."/>
            <person name="Visagie C.M."/>
            <person name="Seifert K.A."/>
        </authorList>
    </citation>
    <scope>NUCLEOTIDE SEQUENCE [LARGE SCALE GENOMIC DNA]</scope>
    <source>
        <strain evidence="13 14">DAOM 242723</strain>
    </source>
</reference>
<evidence type="ECO:0000256" key="2">
    <source>
        <dbReference type="ARBA" id="ARBA00012845"/>
    </source>
</evidence>
<evidence type="ECO:0000256" key="4">
    <source>
        <dbReference type="ARBA" id="ARBA00023002"/>
    </source>
</evidence>
<feature type="transmembrane region" description="Helical" evidence="11">
    <location>
        <begin position="7"/>
        <end position="29"/>
    </location>
</feature>
<name>A0A101M948_PENFR</name>
<dbReference type="InterPro" id="IPR023210">
    <property type="entry name" value="NADP_OxRdtase_dom"/>
</dbReference>
<feature type="domain" description="NADP-dependent oxidoreductase" evidence="12">
    <location>
        <begin position="58"/>
        <end position="320"/>
    </location>
</feature>
<protein>
    <recommendedName>
        <fullName evidence="2">D-xylose reductase [NAD(P)H]</fullName>
        <ecNumber evidence="2">1.1.1.307</ecNumber>
    </recommendedName>
</protein>
<dbReference type="PANTHER" id="PTHR43827:SF3">
    <property type="entry name" value="NADP-DEPENDENT OXIDOREDUCTASE DOMAIN-CONTAINING PROTEIN"/>
    <property type="match status" value="1"/>
</dbReference>
<dbReference type="PIRSF" id="PIRSF000097">
    <property type="entry name" value="AKR"/>
    <property type="match status" value="1"/>
</dbReference>
<keyword evidence="3" id="KW-0521">NADP</keyword>
<dbReference type="STRING" id="48697.A0A101M948"/>
<keyword evidence="11" id="KW-0812">Transmembrane</keyword>
<dbReference type="Proteomes" id="UP000055045">
    <property type="component" value="Unassembled WGS sequence"/>
</dbReference>
<feature type="active site" description="Proton donor" evidence="8">
    <location>
        <position position="91"/>
    </location>
</feature>
<sequence>MANSRSMILRWSIFSFGALVVLVVMVNLFQQYQTFLATSGKNYEAEYKTTPLLYIPPLGLGTWQIPKSKASAVVKFAIEKGYRHIDAALIYGNEKEVGEGIVQSGIPRSSLWVTGKIWNDAHEPSSVRPAVVKTLEDLGLEYLDLYLMHWPVAFKPDTGHKDVIDNVNILETWWAMEELVKEGLVRQIGVSNFNQAQVEQILRHARVRPSVHEFETHPYLQQTAFVNWNLARGLRVIAYSPLGNMNPIYNSSDTPLLQDPFLILLARKNGITVAQLALSWGMHRGIVVIPKSEHEDRALENLQAQHVRLADDDFQAINAYDRKTRFNNPSDIWGVQLYTGLDGV</sequence>
<dbReference type="InterPro" id="IPR036812">
    <property type="entry name" value="NAD(P)_OxRdtase_dom_sf"/>
</dbReference>
<evidence type="ECO:0000256" key="5">
    <source>
        <dbReference type="ARBA" id="ARBA00025065"/>
    </source>
</evidence>
<keyword evidence="4" id="KW-0560">Oxidoreductase</keyword>
<dbReference type="FunFam" id="3.20.20.100:FF:000002">
    <property type="entry name" value="2,5-diketo-D-gluconic acid reductase A"/>
    <property type="match status" value="1"/>
</dbReference>
<dbReference type="SUPFAM" id="SSF51430">
    <property type="entry name" value="NAD(P)-linked oxidoreductase"/>
    <property type="match status" value="1"/>
</dbReference>
<dbReference type="EC" id="1.1.1.307" evidence="2"/>
<feature type="binding site" evidence="9">
    <location>
        <position position="149"/>
    </location>
    <ligand>
        <name>substrate</name>
    </ligand>
</feature>
<comment type="similarity">
    <text evidence="1">Belongs to the aldo/keto reductase family.</text>
</comment>
<evidence type="ECO:0000256" key="9">
    <source>
        <dbReference type="PIRSR" id="PIRSR000097-2"/>
    </source>
</evidence>
<keyword evidence="11" id="KW-0472">Membrane</keyword>
<organism evidence="13 14">
    <name type="scientific">Penicillium freii</name>
    <dbReference type="NCBI Taxonomy" id="48697"/>
    <lineage>
        <taxon>Eukaryota</taxon>
        <taxon>Fungi</taxon>
        <taxon>Dikarya</taxon>
        <taxon>Ascomycota</taxon>
        <taxon>Pezizomycotina</taxon>
        <taxon>Eurotiomycetes</taxon>
        <taxon>Eurotiomycetidae</taxon>
        <taxon>Eurotiales</taxon>
        <taxon>Aspergillaceae</taxon>
        <taxon>Penicillium</taxon>
    </lineage>
</organism>
<dbReference type="GO" id="GO:0016616">
    <property type="term" value="F:oxidoreductase activity, acting on the CH-OH group of donors, NAD or NADP as acceptor"/>
    <property type="evidence" value="ECO:0007669"/>
    <property type="project" value="UniProtKB-ARBA"/>
</dbReference>
<evidence type="ECO:0000256" key="7">
    <source>
        <dbReference type="ARBA" id="ARBA00049485"/>
    </source>
</evidence>
<evidence type="ECO:0000256" key="1">
    <source>
        <dbReference type="ARBA" id="ARBA00007905"/>
    </source>
</evidence>
<evidence type="ECO:0000256" key="11">
    <source>
        <dbReference type="SAM" id="Phobius"/>
    </source>
</evidence>
<comment type="catalytic activity">
    <reaction evidence="7">
        <text>xylitol + NAD(+) = D-xylose + NADH + H(+)</text>
        <dbReference type="Rhea" id="RHEA:27441"/>
        <dbReference type="ChEBI" id="CHEBI:15378"/>
        <dbReference type="ChEBI" id="CHEBI:17151"/>
        <dbReference type="ChEBI" id="CHEBI:53455"/>
        <dbReference type="ChEBI" id="CHEBI:57540"/>
        <dbReference type="ChEBI" id="CHEBI:57945"/>
        <dbReference type="EC" id="1.1.1.307"/>
    </reaction>
</comment>
<dbReference type="EMBL" id="LLXE01000512">
    <property type="protein sequence ID" value="KUM56291.1"/>
    <property type="molecule type" value="Genomic_DNA"/>
</dbReference>
<dbReference type="AlphaFoldDB" id="A0A101M948"/>
<dbReference type="PRINTS" id="PR00069">
    <property type="entry name" value="ALDKETRDTASE"/>
</dbReference>
<proteinExistence type="inferred from homology"/>
<evidence type="ECO:0000256" key="3">
    <source>
        <dbReference type="ARBA" id="ARBA00022857"/>
    </source>
</evidence>
<keyword evidence="14" id="KW-1185">Reference proteome</keyword>
<evidence type="ECO:0000256" key="10">
    <source>
        <dbReference type="PIRSR" id="PIRSR000097-3"/>
    </source>
</evidence>
<keyword evidence="11" id="KW-1133">Transmembrane helix</keyword>
<gene>
    <name evidence="13" type="ORF">ACN42_g10925</name>
</gene>
<evidence type="ECO:0000256" key="6">
    <source>
        <dbReference type="ARBA" id="ARBA00047534"/>
    </source>
</evidence>
<dbReference type="CDD" id="cd19071">
    <property type="entry name" value="AKR_AKR1-5-like"/>
    <property type="match status" value="1"/>
</dbReference>
<evidence type="ECO:0000259" key="12">
    <source>
        <dbReference type="Pfam" id="PF00248"/>
    </source>
</evidence>
<comment type="caution">
    <text evidence="13">The sequence shown here is derived from an EMBL/GenBank/DDBJ whole genome shotgun (WGS) entry which is preliminary data.</text>
</comment>
<dbReference type="Gene3D" id="3.20.20.100">
    <property type="entry name" value="NADP-dependent oxidoreductase domain"/>
    <property type="match status" value="1"/>
</dbReference>
<dbReference type="InterPro" id="IPR020471">
    <property type="entry name" value="AKR"/>
</dbReference>
<comment type="function">
    <text evidence="5">Catalyzes the initial reaction in the xylose utilization pathway by reducing D-xylose into xylitol. Xylose is a major component of hemicelluloses such as xylan. Most fungi utilize D-xylose via three enzymatic reactions, xylose reductase (XR), xylitol dehydrogenase (XDH), and xylulokinase, to form xylulose 5-phosphate, which enters pentose phosphate pathway.</text>
</comment>
<evidence type="ECO:0000256" key="8">
    <source>
        <dbReference type="PIRSR" id="PIRSR000097-1"/>
    </source>
</evidence>
<accession>A0A101M948</accession>
<feature type="site" description="Lowers pKa of active site Tyr" evidence="10">
    <location>
        <position position="116"/>
    </location>
</feature>
<dbReference type="PANTHER" id="PTHR43827">
    <property type="entry name" value="2,5-DIKETO-D-GLUCONIC ACID REDUCTASE"/>
    <property type="match status" value="1"/>
</dbReference>
<comment type="catalytic activity">
    <reaction evidence="6">
        <text>xylitol + NADP(+) = D-xylose + NADPH + H(+)</text>
        <dbReference type="Rhea" id="RHEA:27445"/>
        <dbReference type="ChEBI" id="CHEBI:15378"/>
        <dbReference type="ChEBI" id="CHEBI:17151"/>
        <dbReference type="ChEBI" id="CHEBI:53455"/>
        <dbReference type="ChEBI" id="CHEBI:57783"/>
        <dbReference type="ChEBI" id="CHEBI:58349"/>
        <dbReference type="EC" id="1.1.1.307"/>
    </reaction>
</comment>
<dbReference type="InterPro" id="IPR018170">
    <property type="entry name" value="Aldo/ket_reductase_CS"/>
</dbReference>
<dbReference type="PROSITE" id="PS00798">
    <property type="entry name" value="ALDOKETO_REDUCTASE_1"/>
    <property type="match status" value="1"/>
</dbReference>
<dbReference type="OrthoDB" id="416253at2759"/>
<dbReference type="PROSITE" id="PS00062">
    <property type="entry name" value="ALDOKETO_REDUCTASE_2"/>
    <property type="match status" value="1"/>
</dbReference>
<evidence type="ECO:0000313" key="14">
    <source>
        <dbReference type="Proteomes" id="UP000055045"/>
    </source>
</evidence>
<dbReference type="Pfam" id="PF00248">
    <property type="entry name" value="Aldo_ket_red"/>
    <property type="match status" value="1"/>
</dbReference>